<dbReference type="Proteomes" id="UP000199706">
    <property type="component" value="Unassembled WGS sequence"/>
</dbReference>
<feature type="domain" description="Band 7" evidence="4">
    <location>
        <begin position="42"/>
        <end position="277"/>
    </location>
</feature>
<organism evidence="5 6">
    <name type="scientific">Paraburkholderia phenazinium</name>
    <dbReference type="NCBI Taxonomy" id="60549"/>
    <lineage>
        <taxon>Bacteria</taxon>
        <taxon>Pseudomonadati</taxon>
        <taxon>Pseudomonadota</taxon>
        <taxon>Betaproteobacteria</taxon>
        <taxon>Burkholderiales</taxon>
        <taxon>Burkholderiaceae</taxon>
        <taxon>Paraburkholderia</taxon>
    </lineage>
</organism>
<keyword evidence="3" id="KW-0472">Membrane</keyword>
<evidence type="ECO:0000256" key="3">
    <source>
        <dbReference type="SAM" id="Phobius"/>
    </source>
</evidence>
<dbReference type="SUPFAM" id="SSF117892">
    <property type="entry name" value="Band 7/SPFH domain"/>
    <property type="match status" value="1"/>
</dbReference>
<proteinExistence type="predicted"/>
<dbReference type="GO" id="GO:0008233">
    <property type="term" value="F:peptidase activity"/>
    <property type="evidence" value="ECO:0007669"/>
    <property type="project" value="UniProtKB-KW"/>
</dbReference>
<keyword evidence="3" id="KW-0812">Transmembrane</keyword>
<gene>
    <name evidence="5" type="ORF">SAMN05216466_103175</name>
</gene>
<keyword evidence="5" id="KW-0645">Protease</keyword>
<dbReference type="PANTHER" id="PTHR43327">
    <property type="entry name" value="STOMATIN-LIKE PROTEIN 2, MITOCHONDRIAL"/>
    <property type="match status" value="1"/>
</dbReference>
<reference evidence="5 6" key="1">
    <citation type="submission" date="2016-10" db="EMBL/GenBank/DDBJ databases">
        <authorList>
            <person name="de Groot N.N."/>
        </authorList>
    </citation>
    <scope>NUCLEOTIDE SEQUENCE [LARGE SCALE GENOMIC DNA]</scope>
    <source>
        <strain evidence="5 6">LMG 2247</strain>
    </source>
</reference>
<dbReference type="GO" id="GO:0006508">
    <property type="term" value="P:proteolysis"/>
    <property type="evidence" value="ECO:0007669"/>
    <property type="project" value="UniProtKB-KW"/>
</dbReference>
<sequence>MSTAVETPTPSPSLGPGAQAVRLAFWFVVVIALLAAGVWATSNIRRIPADSRAVVMRFGAFVRTQDAGLLIAWPQPFETVLLIPGSARVLEQRISSLDRDPRARASDPAAATESSQNAPLPLGDISSWGFQPDAGAPGNAAPLLPDALAGSGYVLTGDKGVVQLSATLYYRVVDPYAYVLQKERLESALQRLVAAAVVEVTATRDLDSILVARPELLSTDQQMAVKREQLRGEMAQAVQRHLNALAAAHAGLGIEVARMDVQAGFPAAAVDAFNSVLTSLQTADRNIADARTQAENIRQGAQQSADQILQNAQASATERVANAKDETTTILQLETPLDANSDPGLLARAYRDRIQQILAKAGRVTTIDPHDASSLVLPGKIQ</sequence>
<evidence type="ECO:0000313" key="5">
    <source>
        <dbReference type="EMBL" id="SDG39125.1"/>
    </source>
</evidence>
<dbReference type="InterPro" id="IPR050710">
    <property type="entry name" value="Band7/mec-2_domain"/>
</dbReference>
<keyword evidence="3" id="KW-1133">Transmembrane helix</keyword>
<protein>
    <submittedName>
        <fullName evidence="5">Regulator of protease activity HflC, stomatin/prohibitin superfamily</fullName>
    </submittedName>
</protein>
<dbReference type="Pfam" id="PF01145">
    <property type="entry name" value="Band_7"/>
    <property type="match status" value="1"/>
</dbReference>
<dbReference type="InterPro" id="IPR001107">
    <property type="entry name" value="Band_7"/>
</dbReference>
<evidence type="ECO:0000256" key="1">
    <source>
        <dbReference type="ARBA" id="ARBA00004167"/>
    </source>
</evidence>
<dbReference type="RefSeq" id="WP_090683286.1">
    <property type="nucleotide sequence ID" value="NZ_CADERL010000016.1"/>
</dbReference>
<feature type="transmembrane region" description="Helical" evidence="3">
    <location>
        <begin position="20"/>
        <end position="42"/>
    </location>
</feature>
<dbReference type="SMART" id="SM00244">
    <property type="entry name" value="PHB"/>
    <property type="match status" value="1"/>
</dbReference>
<dbReference type="AlphaFoldDB" id="A0A1G7TV11"/>
<dbReference type="InterPro" id="IPR036013">
    <property type="entry name" value="Band_7/SPFH_dom_sf"/>
</dbReference>
<evidence type="ECO:0000313" key="6">
    <source>
        <dbReference type="Proteomes" id="UP000199706"/>
    </source>
</evidence>
<evidence type="ECO:0000256" key="2">
    <source>
        <dbReference type="SAM" id="MobiDB-lite"/>
    </source>
</evidence>
<feature type="region of interest" description="Disordered" evidence="2">
    <location>
        <begin position="99"/>
        <end position="120"/>
    </location>
</feature>
<dbReference type="EMBL" id="FNCJ01000003">
    <property type="protein sequence ID" value="SDG39125.1"/>
    <property type="molecule type" value="Genomic_DNA"/>
</dbReference>
<keyword evidence="5" id="KW-0378">Hydrolase</keyword>
<dbReference type="PANTHER" id="PTHR43327:SF2">
    <property type="entry name" value="MODULATOR OF FTSH PROTEASE HFLK"/>
    <property type="match status" value="1"/>
</dbReference>
<dbReference type="Gene3D" id="3.30.479.30">
    <property type="entry name" value="Band 7 domain"/>
    <property type="match status" value="1"/>
</dbReference>
<dbReference type="OrthoDB" id="8351024at2"/>
<accession>A0A1G7TV11</accession>
<evidence type="ECO:0000259" key="4">
    <source>
        <dbReference type="SMART" id="SM00244"/>
    </source>
</evidence>
<dbReference type="GO" id="GO:0016020">
    <property type="term" value="C:membrane"/>
    <property type="evidence" value="ECO:0007669"/>
    <property type="project" value="UniProtKB-SubCell"/>
</dbReference>
<name>A0A1G7TV11_9BURK</name>
<comment type="subcellular location">
    <subcellularLocation>
        <location evidence="1">Membrane</location>
        <topology evidence="1">Single-pass membrane protein</topology>
    </subcellularLocation>
</comment>